<dbReference type="RefSeq" id="WP_209466330.1">
    <property type="nucleotide sequence ID" value="NZ_JAGGLG010000010.1"/>
</dbReference>
<dbReference type="EMBL" id="JAGGLG010000010">
    <property type="protein sequence ID" value="MBP2018199.1"/>
    <property type="molecule type" value="Genomic_DNA"/>
</dbReference>
<name>A0ABS4JUR4_9FIRM</name>
<dbReference type="Proteomes" id="UP001519289">
    <property type="component" value="Unassembled WGS sequence"/>
</dbReference>
<reference evidence="2 3" key="1">
    <citation type="submission" date="2021-03" db="EMBL/GenBank/DDBJ databases">
        <title>Genomic Encyclopedia of Type Strains, Phase IV (KMG-IV): sequencing the most valuable type-strain genomes for metagenomic binning, comparative biology and taxonomic classification.</title>
        <authorList>
            <person name="Goeker M."/>
        </authorList>
    </citation>
    <scope>NUCLEOTIDE SEQUENCE [LARGE SCALE GENOMIC DNA]</scope>
    <source>
        <strain evidence="2 3">DSM 27138</strain>
    </source>
</reference>
<comment type="caution">
    <text evidence="2">The sequence shown here is derived from an EMBL/GenBank/DDBJ whole genome shotgun (WGS) entry which is preliminary data.</text>
</comment>
<protein>
    <submittedName>
        <fullName evidence="2">Uncharacterized protein</fullName>
    </submittedName>
</protein>
<accession>A0ABS4JUR4</accession>
<keyword evidence="3" id="KW-1185">Reference proteome</keyword>
<evidence type="ECO:0000313" key="3">
    <source>
        <dbReference type="Proteomes" id="UP001519289"/>
    </source>
</evidence>
<keyword evidence="1" id="KW-0472">Membrane</keyword>
<sequence length="73" mass="7828">MRGGALGFLITLGLWVLLLLAYMGIEAVRGHDPFAWFAWVPGGRYVTITVAVVLALGTGIGIASDRLRSRTGR</sequence>
<gene>
    <name evidence="2" type="ORF">J2Z79_001598</name>
</gene>
<evidence type="ECO:0000256" key="1">
    <source>
        <dbReference type="SAM" id="Phobius"/>
    </source>
</evidence>
<organism evidence="2 3">
    <name type="scientific">Symbiobacterium terraclitae</name>
    <dbReference type="NCBI Taxonomy" id="557451"/>
    <lineage>
        <taxon>Bacteria</taxon>
        <taxon>Bacillati</taxon>
        <taxon>Bacillota</taxon>
        <taxon>Clostridia</taxon>
        <taxon>Eubacteriales</taxon>
        <taxon>Symbiobacteriaceae</taxon>
        <taxon>Symbiobacterium</taxon>
    </lineage>
</organism>
<feature type="transmembrane region" description="Helical" evidence="1">
    <location>
        <begin position="7"/>
        <end position="25"/>
    </location>
</feature>
<proteinExistence type="predicted"/>
<feature type="transmembrane region" description="Helical" evidence="1">
    <location>
        <begin position="45"/>
        <end position="63"/>
    </location>
</feature>
<evidence type="ECO:0000313" key="2">
    <source>
        <dbReference type="EMBL" id="MBP2018199.1"/>
    </source>
</evidence>
<keyword evidence="1" id="KW-1133">Transmembrane helix</keyword>
<keyword evidence="1" id="KW-0812">Transmembrane</keyword>